<dbReference type="PROSITE" id="PS50110">
    <property type="entry name" value="RESPONSE_REGULATORY"/>
    <property type="match status" value="1"/>
</dbReference>
<sequence>MKKRILIIDDKPAIGQLISIYLGNDYETHTVLSAVSAMEWLHNKNTVDLIISDYSMPEMNGFEFLMLLKGNELFKHIPIIFLSGEDSTATRIKLLENGADDFILKPFNPMELRLRINKALK</sequence>
<feature type="modified residue" description="4-aspartylphosphate" evidence="2">
    <location>
        <position position="53"/>
    </location>
</feature>
<evidence type="ECO:0000256" key="2">
    <source>
        <dbReference type="PROSITE-ProRule" id="PRU00169"/>
    </source>
</evidence>
<dbReference type="SUPFAM" id="SSF52172">
    <property type="entry name" value="CheY-like"/>
    <property type="match status" value="1"/>
</dbReference>
<dbReference type="PANTHER" id="PTHR44591">
    <property type="entry name" value="STRESS RESPONSE REGULATOR PROTEIN 1"/>
    <property type="match status" value="1"/>
</dbReference>
<evidence type="ECO:0000313" key="4">
    <source>
        <dbReference type="EMBL" id="MDM1046652.1"/>
    </source>
</evidence>
<organism evidence="4 5">
    <name type="scientific">Sphingobacterium hotanense</name>
    <dbReference type="NCBI Taxonomy" id="649196"/>
    <lineage>
        <taxon>Bacteria</taxon>
        <taxon>Pseudomonadati</taxon>
        <taxon>Bacteroidota</taxon>
        <taxon>Sphingobacteriia</taxon>
        <taxon>Sphingobacteriales</taxon>
        <taxon>Sphingobacteriaceae</taxon>
        <taxon>Sphingobacterium</taxon>
    </lineage>
</organism>
<dbReference type="SMART" id="SM00448">
    <property type="entry name" value="REC"/>
    <property type="match status" value="1"/>
</dbReference>
<feature type="domain" description="Response regulatory" evidence="3">
    <location>
        <begin position="4"/>
        <end position="120"/>
    </location>
</feature>
<dbReference type="PANTHER" id="PTHR44591:SF3">
    <property type="entry name" value="RESPONSE REGULATORY DOMAIN-CONTAINING PROTEIN"/>
    <property type="match status" value="1"/>
</dbReference>
<reference evidence="4" key="2">
    <citation type="journal article" date="2022" name="Sci. Total Environ.">
        <title>Prevalence, transmission, and molecular epidemiology of tet(X)-positive bacteria among humans, animals, and environmental niches in China: An epidemiological, and genomic-based study.</title>
        <authorList>
            <person name="Dong N."/>
            <person name="Zeng Y."/>
            <person name="Cai C."/>
            <person name="Sun C."/>
            <person name="Lu J."/>
            <person name="Liu C."/>
            <person name="Zhou H."/>
            <person name="Sun Q."/>
            <person name="Shu L."/>
            <person name="Wang H."/>
            <person name="Wang Y."/>
            <person name="Wang S."/>
            <person name="Wu C."/>
            <person name="Chan E.W."/>
            <person name="Chen G."/>
            <person name="Shen Z."/>
            <person name="Chen S."/>
            <person name="Zhang R."/>
        </authorList>
    </citation>
    <scope>NUCLEOTIDE SEQUENCE</scope>
    <source>
        <strain evidence="4">R1692</strain>
    </source>
</reference>
<comment type="caution">
    <text evidence="4">The sequence shown here is derived from an EMBL/GenBank/DDBJ whole genome shotgun (WGS) entry which is preliminary data.</text>
</comment>
<name>A0ABT7NHG9_9SPHI</name>
<dbReference type="Gene3D" id="3.40.50.2300">
    <property type="match status" value="1"/>
</dbReference>
<accession>A0ABT7NHG9</accession>
<dbReference type="InterPro" id="IPR001789">
    <property type="entry name" value="Sig_transdc_resp-reg_receiver"/>
</dbReference>
<evidence type="ECO:0000313" key="5">
    <source>
        <dbReference type="Proteomes" id="UP001170954"/>
    </source>
</evidence>
<protein>
    <submittedName>
        <fullName evidence="4">Response regulator</fullName>
    </submittedName>
</protein>
<keyword evidence="5" id="KW-1185">Reference proteome</keyword>
<dbReference type="InterPro" id="IPR011006">
    <property type="entry name" value="CheY-like_superfamily"/>
</dbReference>
<dbReference type="EMBL" id="JACAGK010000001">
    <property type="protein sequence ID" value="MDM1046652.1"/>
    <property type="molecule type" value="Genomic_DNA"/>
</dbReference>
<dbReference type="RefSeq" id="WP_286650018.1">
    <property type="nucleotide sequence ID" value="NZ_JACAGK010000001.1"/>
</dbReference>
<gene>
    <name evidence="4" type="ORF">HX018_00075</name>
</gene>
<evidence type="ECO:0000259" key="3">
    <source>
        <dbReference type="PROSITE" id="PS50110"/>
    </source>
</evidence>
<proteinExistence type="predicted"/>
<keyword evidence="1 2" id="KW-0597">Phosphoprotein</keyword>
<evidence type="ECO:0000256" key="1">
    <source>
        <dbReference type="ARBA" id="ARBA00022553"/>
    </source>
</evidence>
<dbReference type="InterPro" id="IPR050595">
    <property type="entry name" value="Bact_response_regulator"/>
</dbReference>
<dbReference type="Proteomes" id="UP001170954">
    <property type="component" value="Unassembled WGS sequence"/>
</dbReference>
<dbReference type="Pfam" id="PF00072">
    <property type="entry name" value="Response_reg"/>
    <property type="match status" value="1"/>
</dbReference>
<reference evidence="4" key="1">
    <citation type="submission" date="2020-06" db="EMBL/GenBank/DDBJ databases">
        <authorList>
            <person name="Dong N."/>
        </authorList>
    </citation>
    <scope>NUCLEOTIDE SEQUENCE</scope>
    <source>
        <strain evidence="4">R1692</strain>
    </source>
</reference>